<evidence type="ECO:0000313" key="9">
    <source>
        <dbReference type="Proteomes" id="UP000608594"/>
    </source>
</evidence>
<dbReference type="EMBL" id="JACOQL010000002">
    <property type="protein sequence ID" value="MBC9246596.1"/>
    <property type="molecule type" value="Genomic_DNA"/>
</dbReference>
<evidence type="ECO:0000256" key="5">
    <source>
        <dbReference type="ARBA" id="ARBA00023136"/>
    </source>
</evidence>
<proteinExistence type="predicted"/>
<protein>
    <submittedName>
        <fullName evidence="8">DMT family transporter</fullName>
    </submittedName>
</protein>
<gene>
    <name evidence="8" type="ORF">H4P12_07695</name>
</gene>
<comment type="caution">
    <text evidence="8">The sequence shown here is derived from an EMBL/GenBank/DDBJ whole genome shotgun (WGS) entry which is preliminary data.</text>
</comment>
<keyword evidence="4 6" id="KW-1133">Transmembrane helix</keyword>
<keyword evidence="2" id="KW-1003">Cell membrane</keyword>
<keyword evidence="5 6" id="KW-0472">Membrane</keyword>
<reference evidence="8" key="1">
    <citation type="submission" date="2020-08" db="EMBL/GenBank/DDBJ databases">
        <title>Paracoccus amoyensis sp. nov., isolated from the surface seawater at coast of Xiamen, Fujian.</title>
        <authorList>
            <person name="Lyu L."/>
        </authorList>
    </citation>
    <scope>NUCLEOTIDE SEQUENCE</scope>
    <source>
        <strain evidence="8">11-3</strain>
    </source>
</reference>
<feature type="transmembrane region" description="Helical" evidence="6">
    <location>
        <begin position="72"/>
        <end position="89"/>
    </location>
</feature>
<feature type="transmembrane region" description="Helical" evidence="6">
    <location>
        <begin position="157"/>
        <end position="178"/>
    </location>
</feature>
<dbReference type="Pfam" id="PF00892">
    <property type="entry name" value="EamA"/>
    <property type="match status" value="2"/>
</dbReference>
<comment type="subcellular location">
    <subcellularLocation>
        <location evidence="1">Cell membrane</location>
        <topology evidence="1">Multi-pass membrane protein</topology>
    </subcellularLocation>
</comment>
<feature type="transmembrane region" description="Helical" evidence="6">
    <location>
        <begin position="185"/>
        <end position="205"/>
    </location>
</feature>
<evidence type="ECO:0000256" key="1">
    <source>
        <dbReference type="ARBA" id="ARBA00004651"/>
    </source>
</evidence>
<feature type="domain" description="EamA" evidence="7">
    <location>
        <begin position="154"/>
        <end position="283"/>
    </location>
</feature>
<feature type="domain" description="EamA" evidence="7">
    <location>
        <begin position="16"/>
        <end position="142"/>
    </location>
</feature>
<dbReference type="Proteomes" id="UP000608594">
    <property type="component" value="Unassembled WGS sequence"/>
</dbReference>
<evidence type="ECO:0000313" key="8">
    <source>
        <dbReference type="EMBL" id="MBC9246596.1"/>
    </source>
</evidence>
<feature type="transmembrane region" description="Helical" evidence="6">
    <location>
        <begin position="42"/>
        <end position="60"/>
    </location>
</feature>
<evidence type="ECO:0000259" key="7">
    <source>
        <dbReference type="Pfam" id="PF00892"/>
    </source>
</evidence>
<evidence type="ECO:0000256" key="6">
    <source>
        <dbReference type="SAM" id="Phobius"/>
    </source>
</evidence>
<evidence type="ECO:0000256" key="3">
    <source>
        <dbReference type="ARBA" id="ARBA00022692"/>
    </source>
</evidence>
<evidence type="ECO:0000256" key="2">
    <source>
        <dbReference type="ARBA" id="ARBA00022475"/>
    </source>
</evidence>
<accession>A0A926JB01</accession>
<dbReference type="InterPro" id="IPR037185">
    <property type="entry name" value="EmrE-like"/>
</dbReference>
<feature type="transmembrane region" description="Helical" evidence="6">
    <location>
        <begin position="126"/>
        <end position="145"/>
    </location>
</feature>
<dbReference type="PANTHER" id="PTHR42920">
    <property type="entry name" value="OS03G0707200 PROTEIN-RELATED"/>
    <property type="match status" value="1"/>
</dbReference>
<feature type="transmembrane region" description="Helical" evidence="6">
    <location>
        <begin position="211"/>
        <end position="233"/>
    </location>
</feature>
<dbReference type="AlphaFoldDB" id="A0A926JB01"/>
<feature type="transmembrane region" description="Helical" evidence="6">
    <location>
        <begin position="269"/>
        <end position="287"/>
    </location>
</feature>
<dbReference type="InterPro" id="IPR051258">
    <property type="entry name" value="Diverse_Substrate_Transporter"/>
</dbReference>
<dbReference type="PANTHER" id="PTHR42920:SF5">
    <property type="entry name" value="EAMA DOMAIN-CONTAINING PROTEIN"/>
    <property type="match status" value="1"/>
</dbReference>
<feature type="transmembrane region" description="Helical" evidence="6">
    <location>
        <begin position="16"/>
        <end position="36"/>
    </location>
</feature>
<sequence length="303" mass="32409">MQAISTPKFRLSRQELALILITMIWGGTFLAVHIMMRYSGPLFFVGLRFVIAGLATLLVFRKSMTGITRHEIIAGCAIGVAIFLGYGMQTWGLQTITSSQSAFISALYVPIVPLLQWIVLRKPPHVMSWVGVTLAFIGLTLLAGPGAGSVGFSKGEIVTLLSAAAIAAEIILIGHFANSVDSRRVTAIQLFVAGIVSLAMMPVVGESIPPFSWFWVMGAIALGLASALIQLTMNWAQKSVSPTRATVIYAGEPVWGGVVGRIAGDRLPALALLGAAFILAGVLASEFRPTNWRKRQQSDQTDA</sequence>
<dbReference type="SUPFAM" id="SSF103481">
    <property type="entry name" value="Multidrug resistance efflux transporter EmrE"/>
    <property type="match status" value="2"/>
</dbReference>
<dbReference type="RefSeq" id="WP_187793068.1">
    <property type="nucleotide sequence ID" value="NZ_JACOQL010000002.1"/>
</dbReference>
<keyword evidence="9" id="KW-1185">Reference proteome</keyword>
<name>A0A926JB01_9RHOB</name>
<organism evidence="8 9">
    <name type="scientific">Paracoccus amoyensis</name>
    <dbReference type="NCBI Taxonomy" id="2760093"/>
    <lineage>
        <taxon>Bacteria</taxon>
        <taxon>Pseudomonadati</taxon>
        <taxon>Pseudomonadota</taxon>
        <taxon>Alphaproteobacteria</taxon>
        <taxon>Rhodobacterales</taxon>
        <taxon>Paracoccaceae</taxon>
        <taxon>Paracoccus</taxon>
    </lineage>
</organism>
<keyword evidence="3 6" id="KW-0812">Transmembrane</keyword>
<dbReference type="InterPro" id="IPR000620">
    <property type="entry name" value="EamA_dom"/>
</dbReference>
<evidence type="ECO:0000256" key="4">
    <source>
        <dbReference type="ARBA" id="ARBA00022989"/>
    </source>
</evidence>
<dbReference type="GO" id="GO:0005886">
    <property type="term" value="C:plasma membrane"/>
    <property type="evidence" value="ECO:0007669"/>
    <property type="project" value="UniProtKB-SubCell"/>
</dbReference>
<feature type="transmembrane region" description="Helical" evidence="6">
    <location>
        <begin position="101"/>
        <end position="119"/>
    </location>
</feature>